<dbReference type="GO" id="GO:0005840">
    <property type="term" value="C:ribosome"/>
    <property type="evidence" value="ECO:0007669"/>
    <property type="project" value="UniProtKB-KW"/>
</dbReference>
<keyword evidence="6" id="KW-0150">Chloroplast</keyword>
<evidence type="ECO:0000313" key="6">
    <source>
        <dbReference type="EMBL" id="AXI97592.1"/>
    </source>
</evidence>
<dbReference type="InterPro" id="IPR036049">
    <property type="entry name" value="Ribosomal_uL29_sf"/>
</dbReference>
<evidence type="ECO:0000256" key="2">
    <source>
        <dbReference type="ARBA" id="ARBA00022980"/>
    </source>
</evidence>
<protein>
    <recommendedName>
        <fullName evidence="4">Large ribosomal subunit protein uL29c</fullName>
    </recommendedName>
</protein>
<comment type="similarity">
    <text evidence="1 4">Belongs to the universal ribosomal protein uL29 family.</text>
</comment>
<dbReference type="GO" id="GO:0006412">
    <property type="term" value="P:translation"/>
    <property type="evidence" value="ECO:0007669"/>
    <property type="project" value="UniProtKB-UniRule"/>
</dbReference>
<geneLocation type="chloroplast" evidence="6"/>
<dbReference type="EMBL" id="MH396016">
    <property type="protein sequence ID" value="AXI97592.1"/>
    <property type="molecule type" value="Genomic_DNA"/>
</dbReference>
<keyword evidence="3 4" id="KW-0687">Ribonucleoprotein</keyword>
<accession>A0A345UAV6</accession>
<dbReference type="InterPro" id="IPR001854">
    <property type="entry name" value="Ribosomal_uL29"/>
</dbReference>
<dbReference type="GO" id="GO:0003735">
    <property type="term" value="F:structural constituent of ribosome"/>
    <property type="evidence" value="ECO:0007669"/>
    <property type="project" value="InterPro"/>
</dbReference>
<dbReference type="Gene3D" id="1.10.287.310">
    <property type="match status" value="1"/>
</dbReference>
<name>A0A345UAV6_9FLOR</name>
<dbReference type="HAMAP" id="MF_00374">
    <property type="entry name" value="Ribosomal_uL29"/>
    <property type="match status" value="1"/>
</dbReference>
<dbReference type="GeneID" id="37624271"/>
<organism evidence="6">
    <name type="scientific">Melanthalia intermedia</name>
    <dbReference type="NCBI Taxonomy" id="172989"/>
    <lineage>
        <taxon>Eukaryota</taxon>
        <taxon>Rhodophyta</taxon>
        <taxon>Florideophyceae</taxon>
        <taxon>Rhodymeniophycidae</taxon>
        <taxon>Gracilariales</taxon>
        <taxon>Gracilariaceae</taxon>
        <taxon>Melanthalia</taxon>
    </lineage>
</organism>
<dbReference type="NCBIfam" id="TIGR00012">
    <property type="entry name" value="L29"/>
    <property type="match status" value="1"/>
</dbReference>
<evidence type="ECO:0000256" key="1">
    <source>
        <dbReference type="ARBA" id="ARBA00009254"/>
    </source>
</evidence>
<dbReference type="Pfam" id="PF00831">
    <property type="entry name" value="Ribosomal_L29"/>
    <property type="match status" value="1"/>
</dbReference>
<dbReference type="SUPFAM" id="SSF46561">
    <property type="entry name" value="Ribosomal protein L29 (L29p)"/>
    <property type="match status" value="1"/>
</dbReference>
<feature type="coiled-coil region" evidence="5">
    <location>
        <begin position="7"/>
        <end position="34"/>
    </location>
</feature>
<dbReference type="RefSeq" id="YP_009511715.1">
    <property type="nucleotide sequence ID" value="NC_039145.1"/>
</dbReference>
<keyword evidence="2 4" id="KW-0689">Ribosomal protein</keyword>
<keyword evidence="6" id="KW-0934">Plastid</keyword>
<evidence type="ECO:0000256" key="5">
    <source>
        <dbReference type="SAM" id="Coils"/>
    </source>
</evidence>
<evidence type="ECO:0000256" key="3">
    <source>
        <dbReference type="ARBA" id="ARBA00023274"/>
    </source>
</evidence>
<sequence>MSLSETKNDQNFSKEQIKQEILELKKEIFQLKLKKAVREKIKTHLFKYKKRKIAQLLTRIGY</sequence>
<dbReference type="AlphaFoldDB" id="A0A345UAV6"/>
<evidence type="ECO:0000256" key="4">
    <source>
        <dbReference type="HAMAP-Rule" id="MF_00374"/>
    </source>
</evidence>
<dbReference type="GO" id="GO:0009507">
    <property type="term" value="C:chloroplast"/>
    <property type="evidence" value="ECO:0007669"/>
    <property type="project" value="UniProtKB-SubCell"/>
</dbReference>
<dbReference type="GO" id="GO:1990904">
    <property type="term" value="C:ribonucleoprotein complex"/>
    <property type="evidence" value="ECO:0007669"/>
    <property type="project" value="UniProtKB-KW"/>
</dbReference>
<keyword evidence="5" id="KW-0175">Coiled coil</keyword>
<reference evidence="6" key="1">
    <citation type="submission" date="2018-05" db="EMBL/GenBank/DDBJ databases">
        <title>Organellar genomes of Gracilariaceae.</title>
        <authorList>
            <person name="Iha C."/>
            <person name="Oliveira M.C."/>
        </authorList>
    </citation>
    <scope>NUCLEOTIDE SEQUENCE</scope>
</reference>
<proteinExistence type="inferred from homology"/>
<comment type="subcellular location">
    <subcellularLocation>
        <location evidence="4">Plastid</location>
        <location evidence="4">Chloroplast</location>
    </subcellularLocation>
</comment>
<gene>
    <name evidence="4 6" type="primary">rpl29</name>
</gene>